<evidence type="ECO:0000256" key="1">
    <source>
        <dbReference type="ARBA" id="ARBA00022448"/>
    </source>
</evidence>
<dbReference type="Gene3D" id="3.40.50.300">
    <property type="entry name" value="P-loop containing nucleotide triphosphate hydrolases"/>
    <property type="match status" value="1"/>
</dbReference>
<dbReference type="PROSITE" id="PS50893">
    <property type="entry name" value="ABC_TRANSPORTER_2"/>
    <property type="match status" value="1"/>
</dbReference>
<dbReference type="InterPro" id="IPR017871">
    <property type="entry name" value="ABC_transporter-like_CS"/>
</dbReference>
<feature type="domain" description="ABC transporter" evidence="8">
    <location>
        <begin position="40"/>
        <end position="268"/>
    </location>
</feature>
<keyword evidence="10" id="KW-1185">Reference proteome</keyword>
<evidence type="ECO:0000256" key="4">
    <source>
        <dbReference type="ARBA" id="ARBA00022741"/>
    </source>
</evidence>
<gene>
    <name evidence="9" type="ORF">ACFQZM_20265</name>
</gene>
<dbReference type="InterPro" id="IPR050166">
    <property type="entry name" value="ABC_transporter_ATP-bind"/>
</dbReference>
<evidence type="ECO:0000313" key="9">
    <source>
        <dbReference type="EMBL" id="MFD0686845.1"/>
    </source>
</evidence>
<dbReference type="EMBL" id="JBHTGP010000011">
    <property type="protein sequence ID" value="MFD0686845.1"/>
    <property type="molecule type" value="Genomic_DNA"/>
</dbReference>
<evidence type="ECO:0000259" key="8">
    <source>
        <dbReference type="PROSITE" id="PS50893"/>
    </source>
</evidence>
<dbReference type="RefSeq" id="WP_378323305.1">
    <property type="nucleotide sequence ID" value="NZ_JBHTGP010000011.1"/>
</dbReference>
<keyword evidence="6" id="KW-1278">Translocase</keyword>
<dbReference type="Proteomes" id="UP001597063">
    <property type="component" value="Unassembled WGS sequence"/>
</dbReference>
<keyword evidence="5 9" id="KW-0067">ATP-binding</keyword>
<dbReference type="PANTHER" id="PTHR42788:SF18">
    <property type="entry name" value="TAURINE IMPORT ATP-BINDING PROTEIN TAUB"/>
    <property type="match status" value="1"/>
</dbReference>
<protein>
    <submittedName>
        <fullName evidence="9">ABC transporter ATP-binding protein</fullName>
    </submittedName>
</protein>
<keyword evidence="3" id="KW-0997">Cell inner membrane</keyword>
<evidence type="ECO:0000256" key="6">
    <source>
        <dbReference type="ARBA" id="ARBA00022967"/>
    </source>
</evidence>
<reference evidence="10" key="1">
    <citation type="journal article" date="2019" name="Int. J. Syst. Evol. Microbiol.">
        <title>The Global Catalogue of Microorganisms (GCM) 10K type strain sequencing project: providing services to taxonomists for standard genome sequencing and annotation.</title>
        <authorList>
            <consortium name="The Broad Institute Genomics Platform"/>
            <consortium name="The Broad Institute Genome Sequencing Center for Infectious Disease"/>
            <person name="Wu L."/>
            <person name="Ma J."/>
        </authorList>
    </citation>
    <scope>NUCLEOTIDE SEQUENCE [LARGE SCALE GENOMIC DNA]</scope>
    <source>
        <strain evidence="10">JCM 9371</strain>
    </source>
</reference>
<dbReference type="PANTHER" id="PTHR42788">
    <property type="entry name" value="TAURINE IMPORT ATP-BINDING PROTEIN-RELATED"/>
    <property type="match status" value="1"/>
</dbReference>
<evidence type="ECO:0000256" key="2">
    <source>
        <dbReference type="ARBA" id="ARBA00022475"/>
    </source>
</evidence>
<evidence type="ECO:0000256" key="3">
    <source>
        <dbReference type="ARBA" id="ARBA00022519"/>
    </source>
</evidence>
<sequence>MSGGPVDGAPRSLRAGTRAAARAAARAATRAEARAGALPLRAEGVTLGYGKGSPVLTGLDLEVAAGEILVVLGPSGCGKSTLLRAFAGLLPVTAGRVLADGVPVTGTSADRALMFQDDALLPWRTARRNVELALALRGVRRAERRAAAARWLDRVGLGDAADRLPRELSGGMRQRVQLARTLAAGPRAVLMDEPFGALDAQTRATMQRLLLDVLADAPATVVFVTHDVDEALLLGHRVVVLGAGGVAAEFPVPASRDGVLAALGARTEAKETV</sequence>
<organism evidence="9 10">
    <name type="scientific">Actinomadura fibrosa</name>
    <dbReference type="NCBI Taxonomy" id="111802"/>
    <lineage>
        <taxon>Bacteria</taxon>
        <taxon>Bacillati</taxon>
        <taxon>Actinomycetota</taxon>
        <taxon>Actinomycetes</taxon>
        <taxon>Streptosporangiales</taxon>
        <taxon>Thermomonosporaceae</taxon>
        <taxon>Actinomadura</taxon>
    </lineage>
</organism>
<comment type="caution">
    <text evidence="9">The sequence shown here is derived from an EMBL/GenBank/DDBJ whole genome shotgun (WGS) entry which is preliminary data.</text>
</comment>
<accession>A0ABW2XM46</accession>
<proteinExistence type="predicted"/>
<dbReference type="GO" id="GO:0005524">
    <property type="term" value="F:ATP binding"/>
    <property type="evidence" value="ECO:0007669"/>
    <property type="project" value="UniProtKB-KW"/>
</dbReference>
<dbReference type="InterPro" id="IPR003593">
    <property type="entry name" value="AAA+_ATPase"/>
</dbReference>
<dbReference type="InterPro" id="IPR003439">
    <property type="entry name" value="ABC_transporter-like_ATP-bd"/>
</dbReference>
<dbReference type="SUPFAM" id="SSF52540">
    <property type="entry name" value="P-loop containing nucleoside triphosphate hydrolases"/>
    <property type="match status" value="1"/>
</dbReference>
<keyword evidence="4" id="KW-0547">Nucleotide-binding</keyword>
<dbReference type="InterPro" id="IPR027417">
    <property type="entry name" value="P-loop_NTPase"/>
</dbReference>
<dbReference type="SMART" id="SM00382">
    <property type="entry name" value="AAA"/>
    <property type="match status" value="1"/>
</dbReference>
<keyword evidence="7" id="KW-0472">Membrane</keyword>
<dbReference type="PROSITE" id="PS00211">
    <property type="entry name" value="ABC_TRANSPORTER_1"/>
    <property type="match status" value="1"/>
</dbReference>
<evidence type="ECO:0000256" key="5">
    <source>
        <dbReference type="ARBA" id="ARBA00022840"/>
    </source>
</evidence>
<evidence type="ECO:0000256" key="7">
    <source>
        <dbReference type="ARBA" id="ARBA00023136"/>
    </source>
</evidence>
<keyword evidence="1" id="KW-0813">Transport</keyword>
<evidence type="ECO:0000313" key="10">
    <source>
        <dbReference type="Proteomes" id="UP001597063"/>
    </source>
</evidence>
<name>A0ABW2XM46_9ACTN</name>
<dbReference type="CDD" id="cd03293">
    <property type="entry name" value="ABC_NrtD_SsuB_transporters"/>
    <property type="match status" value="1"/>
</dbReference>
<keyword evidence="2" id="KW-1003">Cell membrane</keyword>
<dbReference type="Pfam" id="PF00005">
    <property type="entry name" value="ABC_tran"/>
    <property type="match status" value="1"/>
</dbReference>